<dbReference type="CDD" id="cd08613">
    <property type="entry name" value="GDPD_GDE4_like_1"/>
    <property type="match status" value="1"/>
</dbReference>
<dbReference type="PROSITE" id="PS51704">
    <property type="entry name" value="GP_PDE"/>
    <property type="match status" value="1"/>
</dbReference>
<protein>
    <submittedName>
        <fullName evidence="2">Glycerophosphodiester phosphodiesterase</fullName>
    </submittedName>
</protein>
<dbReference type="Gene3D" id="3.20.20.190">
    <property type="entry name" value="Phosphatidylinositol (PI) phosphodiesterase"/>
    <property type="match status" value="1"/>
</dbReference>
<feature type="domain" description="GP-PDE" evidence="1">
    <location>
        <begin position="51"/>
        <end position="322"/>
    </location>
</feature>
<dbReference type="Pfam" id="PF03009">
    <property type="entry name" value="GDPD"/>
    <property type="match status" value="1"/>
</dbReference>
<comment type="caution">
    <text evidence="2">The sequence shown here is derived from an EMBL/GenBank/DDBJ whole genome shotgun (WGS) entry which is preliminary data.</text>
</comment>
<dbReference type="GO" id="GO:0006629">
    <property type="term" value="P:lipid metabolic process"/>
    <property type="evidence" value="ECO:0007669"/>
    <property type="project" value="InterPro"/>
</dbReference>
<dbReference type="EMBL" id="JAAOLE020000001">
    <property type="protein sequence ID" value="NVI49026.1"/>
    <property type="molecule type" value="Genomic_DNA"/>
</dbReference>
<dbReference type="SUPFAM" id="SSF51695">
    <property type="entry name" value="PLC-like phosphodiesterases"/>
    <property type="match status" value="1"/>
</dbReference>
<accession>A0A973W7H8</accession>
<proteinExistence type="predicted"/>
<evidence type="ECO:0000313" key="2">
    <source>
        <dbReference type="EMBL" id="NVI49026.1"/>
    </source>
</evidence>
<gene>
    <name evidence="2" type="ORF">HAP48_040460</name>
</gene>
<name>A0A973W7H8_9BRAD</name>
<dbReference type="InterPro" id="IPR030395">
    <property type="entry name" value="GP_PDE_dom"/>
</dbReference>
<dbReference type="GO" id="GO:0008081">
    <property type="term" value="F:phosphoric diester hydrolase activity"/>
    <property type="evidence" value="ECO:0007669"/>
    <property type="project" value="InterPro"/>
</dbReference>
<dbReference type="PANTHER" id="PTHR43805">
    <property type="entry name" value="GLYCEROPHOSPHORYL DIESTER PHOSPHODIESTERASE"/>
    <property type="match status" value="1"/>
</dbReference>
<dbReference type="InterPro" id="IPR017946">
    <property type="entry name" value="PLC-like_Pdiesterase_TIM-brl"/>
</dbReference>
<dbReference type="PANTHER" id="PTHR43805:SF1">
    <property type="entry name" value="GP-PDE DOMAIN-CONTAINING PROTEIN"/>
    <property type="match status" value="1"/>
</dbReference>
<organism evidence="2">
    <name type="scientific">Bradyrhizobium septentrionale</name>
    <dbReference type="NCBI Taxonomy" id="1404411"/>
    <lineage>
        <taxon>Bacteria</taxon>
        <taxon>Pseudomonadati</taxon>
        <taxon>Pseudomonadota</taxon>
        <taxon>Alphaproteobacteria</taxon>
        <taxon>Hyphomicrobiales</taxon>
        <taxon>Nitrobacteraceae</taxon>
        <taxon>Bradyrhizobium</taxon>
    </lineage>
</organism>
<evidence type="ECO:0000259" key="1">
    <source>
        <dbReference type="PROSITE" id="PS51704"/>
    </source>
</evidence>
<dbReference type="AlphaFoldDB" id="A0A973W7H8"/>
<sequence length="332" mass="36493">MSKLWKPIGLAALACAVFMLLNNTSLFLEHASEKPVLLAHRGVSQQFDRTNLKNDTCTAERMLPPTHSYLENTIASMRASFEAGADVVELDVHPTRDGQFAVFHDWTLDCRTDGQGVTREHAMEELRRLDVGYGYTADGGKTFPFRGKGIGLMPSLADVLTIFPEKTFLINIKSNDPAEGHLLAAALRKASPSQLERLMVYGGDAPIATLRSELPNLETMSRGTLKACLISYIGYGWTGIVPDACKHTIIFAPINIAPWLWGWPDRFLRRMSDAGSSVFAIGPYLGGEFSTGIDTPQDVRQLPEGFTGGVMTNEIETIDPLLRRPIGGNRAR</sequence>
<reference evidence="2" key="1">
    <citation type="submission" date="2020-06" db="EMBL/GenBank/DDBJ databases">
        <title>Whole Genome Sequence of Bradyrhizobium sp. Strain 1S1.</title>
        <authorList>
            <person name="Bromfield E.S.P."/>
            <person name="Cloutier S."/>
        </authorList>
    </citation>
    <scope>NUCLEOTIDE SEQUENCE [LARGE SCALE GENOMIC DNA]</scope>
    <source>
        <strain evidence="2">1S1</strain>
    </source>
</reference>